<keyword evidence="3 6" id="KW-0812">Transmembrane</keyword>
<dbReference type="CDD" id="cd06581">
    <property type="entry name" value="TM_PBP1_LivM_like"/>
    <property type="match status" value="1"/>
</dbReference>
<reference evidence="7 8" key="1">
    <citation type="journal article" date="2014" name="Int. J. Syst. Evol. Microbiol.">
        <title>Sneathiella chungangensis sp. nov., isolated from a marine sand, and emended description of the genus Sneathiella.</title>
        <authorList>
            <person name="Siamphan C."/>
            <person name="Kim H."/>
            <person name="Lee J.S."/>
            <person name="Kim W."/>
        </authorList>
    </citation>
    <scope>NUCLEOTIDE SEQUENCE [LARGE SCALE GENOMIC DNA]</scope>
    <source>
        <strain evidence="7 8">KCTC 32476</strain>
    </source>
</reference>
<sequence>MATDVETRADPRLTVGAKIPIKLVGLFIIIGAILPFLLGGYANFQGTLIMIYAIAILGLNLLTGFNGQFSLGHSAFYAVGAYTAAILVYHLDWPVYVTIPVGGVVCFIAGFLFGLPALRLEGLYLALATFALGVAVPQILKSSHLEGLTGGVQGLDVFRPPVPEFLPLTMDQLWYYIAFGVMLIMFWIAWNLINSRTGRAMMAIRDNPIAAKSMGVNASLYKSLTFGVSAFYTGIAGAMAAIVIEFVAPDSFTFQLSILLFIGMVVGGTNSIWGAIFGGFFILTVPNFAEEISTGLSYAIFGVILILVIYVLPSGVAGLVNLLRVRIRKLL</sequence>
<feature type="transmembrane region" description="Helical" evidence="6">
    <location>
        <begin position="97"/>
        <end position="115"/>
    </location>
</feature>
<evidence type="ECO:0000256" key="5">
    <source>
        <dbReference type="ARBA" id="ARBA00023136"/>
    </source>
</evidence>
<feature type="transmembrane region" description="Helical" evidence="6">
    <location>
        <begin position="122"/>
        <end position="140"/>
    </location>
</feature>
<dbReference type="GO" id="GO:0005886">
    <property type="term" value="C:plasma membrane"/>
    <property type="evidence" value="ECO:0007669"/>
    <property type="project" value="UniProtKB-SubCell"/>
</dbReference>
<organism evidence="7 8">
    <name type="scientific">Sneathiella chungangensis</name>
    <dbReference type="NCBI Taxonomy" id="1418234"/>
    <lineage>
        <taxon>Bacteria</taxon>
        <taxon>Pseudomonadati</taxon>
        <taxon>Pseudomonadota</taxon>
        <taxon>Alphaproteobacteria</taxon>
        <taxon>Sneathiellales</taxon>
        <taxon>Sneathiellaceae</taxon>
        <taxon>Sneathiella</taxon>
    </lineage>
</organism>
<keyword evidence="4 6" id="KW-1133">Transmembrane helix</keyword>
<evidence type="ECO:0000256" key="4">
    <source>
        <dbReference type="ARBA" id="ARBA00022989"/>
    </source>
</evidence>
<keyword evidence="2" id="KW-1003">Cell membrane</keyword>
<proteinExistence type="predicted"/>
<dbReference type="GO" id="GO:0015658">
    <property type="term" value="F:branched-chain amino acid transmembrane transporter activity"/>
    <property type="evidence" value="ECO:0007669"/>
    <property type="project" value="InterPro"/>
</dbReference>
<feature type="transmembrane region" description="Helical" evidence="6">
    <location>
        <begin position="295"/>
        <end position="323"/>
    </location>
</feature>
<keyword evidence="5 6" id="KW-0472">Membrane</keyword>
<evidence type="ECO:0000256" key="3">
    <source>
        <dbReference type="ARBA" id="ARBA00022692"/>
    </source>
</evidence>
<dbReference type="OrthoDB" id="9804361at2"/>
<dbReference type="Proteomes" id="UP000445696">
    <property type="component" value="Unassembled WGS sequence"/>
</dbReference>
<evidence type="ECO:0000313" key="7">
    <source>
        <dbReference type="EMBL" id="MZR21899.1"/>
    </source>
</evidence>
<evidence type="ECO:0000256" key="1">
    <source>
        <dbReference type="ARBA" id="ARBA00004651"/>
    </source>
</evidence>
<feature type="transmembrane region" description="Helical" evidence="6">
    <location>
        <begin position="256"/>
        <end position="283"/>
    </location>
</feature>
<dbReference type="PANTHER" id="PTHR30482:SF20">
    <property type="entry name" value="HIGH-AFFINITY BRANCHED-CHAIN AMINO ACID TRANSPORT SYSTEM PERMEASE PROTEIN LIVM"/>
    <property type="match status" value="1"/>
</dbReference>
<dbReference type="PANTHER" id="PTHR30482">
    <property type="entry name" value="HIGH-AFFINITY BRANCHED-CHAIN AMINO ACID TRANSPORT SYSTEM PERMEASE"/>
    <property type="match status" value="1"/>
</dbReference>
<keyword evidence="8" id="KW-1185">Reference proteome</keyword>
<gene>
    <name evidence="7" type="ORF">GQF03_06115</name>
</gene>
<evidence type="ECO:0000313" key="8">
    <source>
        <dbReference type="Proteomes" id="UP000445696"/>
    </source>
</evidence>
<feature type="transmembrane region" description="Helical" evidence="6">
    <location>
        <begin position="74"/>
        <end position="91"/>
    </location>
</feature>
<dbReference type="AlphaFoldDB" id="A0A845MDC9"/>
<dbReference type="RefSeq" id="WP_161338326.1">
    <property type="nucleotide sequence ID" value="NZ_JBHSDG010000001.1"/>
</dbReference>
<dbReference type="EMBL" id="WTVA01000002">
    <property type="protein sequence ID" value="MZR21899.1"/>
    <property type="molecule type" value="Genomic_DNA"/>
</dbReference>
<feature type="transmembrane region" description="Helical" evidence="6">
    <location>
        <begin position="173"/>
        <end position="193"/>
    </location>
</feature>
<feature type="transmembrane region" description="Helical" evidence="6">
    <location>
        <begin position="21"/>
        <end position="38"/>
    </location>
</feature>
<evidence type="ECO:0000256" key="6">
    <source>
        <dbReference type="SAM" id="Phobius"/>
    </source>
</evidence>
<evidence type="ECO:0000256" key="2">
    <source>
        <dbReference type="ARBA" id="ARBA00022475"/>
    </source>
</evidence>
<dbReference type="InterPro" id="IPR001851">
    <property type="entry name" value="ABC_transp_permease"/>
</dbReference>
<comment type="caution">
    <text evidence="7">The sequence shown here is derived from an EMBL/GenBank/DDBJ whole genome shotgun (WGS) entry which is preliminary data.</text>
</comment>
<feature type="transmembrane region" description="Helical" evidence="6">
    <location>
        <begin position="224"/>
        <end position="244"/>
    </location>
</feature>
<protein>
    <submittedName>
        <fullName evidence="7">Branched-chain amino acid ABC transporter permease</fullName>
    </submittedName>
</protein>
<comment type="subcellular location">
    <subcellularLocation>
        <location evidence="1">Cell membrane</location>
        <topology evidence="1">Multi-pass membrane protein</topology>
    </subcellularLocation>
</comment>
<name>A0A845MDC9_9PROT</name>
<dbReference type="InterPro" id="IPR043428">
    <property type="entry name" value="LivM-like"/>
</dbReference>
<feature type="transmembrane region" description="Helical" evidence="6">
    <location>
        <begin position="44"/>
        <end position="62"/>
    </location>
</feature>
<dbReference type="Pfam" id="PF02653">
    <property type="entry name" value="BPD_transp_2"/>
    <property type="match status" value="1"/>
</dbReference>
<accession>A0A845MDC9</accession>